<dbReference type="RefSeq" id="WP_043469204.1">
    <property type="nucleotide sequence ID" value="NZ_JNAD02000013.1"/>
</dbReference>
<dbReference type="Proteomes" id="UP000028058">
    <property type="component" value="Unassembled WGS sequence"/>
</dbReference>
<gene>
    <name evidence="1" type="ORF">SFRA_024530</name>
</gene>
<reference evidence="1 2" key="1">
    <citation type="journal article" date="2014" name="Genome Announc.">
        <title>Draft Genome Sequence of Streptomyces fradiae ATCC 19609, a Strain Highly Sensitive to Antibiotics.</title>
        <authorList>
            <person name="Bekker O.B."/>
            <person name="Klimina K.M."/>
            <person name="Vatlin A.A."/>
            <person name="Zakharevich N.V."/>
            <person name="Kasianov A.S."/>
            <person name="Danilenko V.N."/>
        </authorList>
    </citation>
    <scope>NUCLEOTIDE SEQUENCE [LARGE SCALE GENOMIC DNA]</scope>
    <source>
        <strain evidence="1 2">ATCC 19609</strain>
    </source>
</reference>
<name>A0A3R7EMW9_9ACTN</name>
<organism evidence="1 2">
    <name type="scientific">Streptomyces xinghaiensis</name>
    <dbReference type="NCBI Taxonomy" id="1038928"/>
    <lineage>
        <taxon>Bacteria</taxon>
        <taxon>Bacillati</taxon>
        <taxon>Actinomycetota</taxon>
        <taxon>Actinomycetes</taxon>
        <taxon>Kitasatosporales</taxon>
        <taxon>Streptomycetaceae</taxon>
        <taxon>Streptomyces</taxon>
    </lineage>
</organism>
<evidence type="ECO:0000313" key="2">
    <source>
        <dbReference type="Proteomes" id="UP000028058"/>
    </source>
</evidence>
<sequence length="92" mass="9948">MSDVVRPGQVYRSNRPVPLGPARVRITAYEAREPAAQAIDPDTGAGCVVLVEDLHATSPTGEYRHDGYTLLQSAADSAPSRRMRAHQCLECA</sequence>
<dbReference type="EMBL" id="JNAD02000013">
    <property type="protein sequence ID" value="RKM92561.1"/>
    <property type="molecule type" value="Genomic_DNA"/>
</dbReference>
<dbReference type="AlphaFoldDB" id="A0A3R7EMW9"/>
<evidence type="ECO:0000313" key="1">
    <source>
        <dbReference type="EMBL" id="RKM92561.1"/>
    </source>
</evidence>
<accession>A0A3R7EMW9</accession>
<protein>
    <submittedName>
        <fullName evidence="1">Uncharacterized protein</fullName>
    </submittedName>
</protein>
<keyword evidence="2" id="KW-1185">Reference proteome</keyword>
<proteinExistence type="predicted"/>
<comment type="caution">
    <text evidence="1">The sequence shown here is derived from an EMBL/GenBank/DDBJ whole genome shotgun (WGS) entry which is preliminary data.</text>
</comment>